<dbReference type="EMBL" id="BARW01020778">
    <property type="protein sequence ID" value="GAI95610.1"/>
    <property type="molecule type" value="Genomic_DNA"/>
</dbReference>
<dbReference type="AlphaFoldDB" id="X1U701"/>
<dbReference type="Gene3D" id="3.30.70.1440">
    <property type="entry name" value="Multidrug efflux transporter AcrB pore domain"/>
    <property type="match status" value="1"/>
</dbReference>
<dbReference type="PRINTS" id="PR00702">
    <property type="entry name" value="ACRIFLAVINRP"/>
</dbReference>
<dbReference type="InterPro" id="IPR001036">
    <property type="entry name" value="Acrflvin-R"/>
</dbReference>
<feature type="transmembrane region" description="Helical" evidence="1">
    <location>
        <begin position="175"/>
        <end position="193"/>
    </location>
</feature>
<dbReference type="Pfam" id="PF00873">
    <property type="entry name" value="ACR_tran"/>
    <property type="match status" value="1"/>
</dbReference>
<feature type="non-terminal residue" evidence="2">
    <location>
        <position position="1"/>
    </location>
</feature>
<dbReference type="PANTHER" id="PTHR32063:SF0">
    <property type="entry name" value="SWARMING MOTILITY PROTEIN SWRC"/>
    <property type="match status" value="1"/>
</dbReference>
<dbReference type="GO" id="GO:0005886">
    <property type="term" value="C:plasma membrane"/>
    <property type="evidence" value="ECO:0007669"/>
    <property type="project" value="TreeGrafter"/>
</dbReference>
<comment type="caution">
    <text evidence="2">The sequence shown here is derived from an EMBL/GenBank/DDBJ whole genome shotgun (WGS) entry which is preliminary data.</text>
</comment>
<dbReference type="InterPro" id="IPR027463">
    <property type="entry name" value="AcrB_DN_DC_subdom"/>
</dbReference>
<evidence type="ECO:0008006" key="3">
    <source>
        <dbReference type="Google" id="ProtNLM"/>
    </source>
</evidence>
<sequence length="271" mass="29615">PEFRIKVDRNRAALFGINVAVVGNAIKRAFSGEDVANVILKGEEIGVLVRLKEQDRVSSGDLELISIASPFGSQVQLSNFAKIEKGYGPVTLERERQQRVVYVNARVEGDVKGAVDAIKKEADKLALPAGFSILYGGSWEDLQETIKDLVLVMILAIILIYLIMSALFESFMDPFIIMFTLPMTFIGVVWMHIVTGNTFNAVSGIGVVMLAGIVVNNGIILVDYTNLLRKRGYDLLDAVKLAGRTRLRPILMTMLTTVLALIPMAMAIGSG</sequence>
<feature type="transmembrane region" description="Helical" evidence="1">
    <location>
        <begin position="250"/>
        <end position="269"/>
    </location>
</feature>
<feature type="transmembrane region" description="Helical" evidence="1">
    <location>
        <begin position="149"/>
        <end position="168"/>
    </location>
</feature>
<dbReference type="SUPFAM" id="SSF82866">
    <property type="entry name" value="Multidrug efflux transporter AcrB transmembrane domain"/>
    <property type="match status" value="1"/>
</dbReference>
<organism evidence="2">
    <name type="scientific">marine sediment metagenome</name>
    <dbReference type="NCBI Taxonomy" id="412755"/>
    <lineage>
        <taxon>unclassified sequences</taxon>
        <taxon>metagenomes</taxon>
        <taxon>ecological metagenomes</taxon>
    </lineage>
</organism>
<dbReference type="Gene3D" id="3.30.2090.10">
    <property type="entry name" value="Multidrug efflux transporter AcrB TolC docking domain, DN and DC subdomains"/>
    <property type="match status" value="1"/>
</dbReference>
<feature type="non-terminal residue" evidence="2">
    <location>
        <position position="271"/>
    </location>
</feature>
<protein>
    <recommendedName>
        <fullName evidence="3">Acriflavin resistance protein</fullName>
    </recommendedName>
</protein>
<reference evidence="2" key="1">
    <citation type="journal article" date="2014" name="Front. Microbiol.">
        <title>High frequency of phylogenetically diverse reductive dehalogenase-homologous genes in deep subseafloor sedimentary metagenomes.</title>
        <authorList>
            <person name="Kawai M."/>
            <person name="Futagami T."/>
            <person name="Toyoda A."/>
            <person name="Takaki Y."/>
            <person name="Nishi S."/>
            <person name="Hori S."/>
            <person name="Arai W."/>
            <person name="Tsubouchi T."/>
            <person name="Morono Y."/>
            <person name="Uchiyama I."/>
            <person name="Ito T."/>
            <person name="Fujiyama A."/>
            <person name="Inagaki F."/>
            <person name="Takami H."/>
        </authorList>
    </citation>
    <scope>NUCLEOTIDE SEQUENCE</scope>
    <source>
        <strain evidence="2">Expedition CK06-06</strain>
    </source>
</reference>
<proteinExistence type="predicted"/>
<accession>X1U701</accession>
<gene>
    <name evidence="2" type="ORF">S12H4_35039</name>
</gene>
<dbReference type="GO" id="GO:0042910">
    <property type="term" value="F:xenobiotic transmembrane transporter activity"/>
    <property type="evidence" value="ECO:0007669"/>
    <property type="project" value="TreeGrafter"/>
</dbReference>
<keyword evidence="1" id="KW-0472">Membrane</keyword>
<evidence type="ECO:0000313" key="2">
    <source>
        <dbReference type="EMBL" id="GAI95610.1"/>
    </source>
</evidence>
<evidence type="ECO:0000256" key="1">
    <source>
        <dbReference type="SAM" id="Phobius"/>
    </source>
</evidence>
<dbReference type="SUPFAM" id="SSF82714">
    <property type="entry name" value="Multidrug efflux transporter AcrB TolC docking domain, DN and DC subdomains"/>
    <property type="match status" value="1"/>
</dbReference>
<feature type="transmembrane region" description="Helical" evidence="1">
    <location>
        <begin position="199"/>
        <end position="222"/>
    </location>
</feature>
<name>X1U701_9ZZZZ</name>
<keyword evidence="1" id="KW-1133">Transmembrane helix</keyword>
<dbReference type="Gene3D" id="1.20.1640.10">
    <property type="entry name" value="Multidrug efflux transporter AcrB transmembrane domain"/>
    <property type="match status" value="1"/>
</dbReference>
<keyword evidence="1" id="KW-0812">Transmembrane</keyword>
<dbReference type="PANTHER" id="PTHR32063">
    <property type="match status" value="1"/>
</dbReference>